<organism evidence="2 3">
    <name type="scientific">Cladophialophora immunda</name>
    <dbReference type="NCBI Taxonomy" id="569365"/>
    <lineage>
        <taxon>Eukaryota</taxon>
        <taxon>Fungi</taxon>
        <taxon>Dikarya</taxon>
        <taxon>Ascomycota</taxon>
        <taxon>Pezizomycotina</taxon>
        <taxon>Eurotiomycetes</taxon>
        <taxon>Chaetothyriomycetidae</taxon>
        <taxon>Chaetothyriales</taxon>
        <taxon>Herpotrichiellaceae</taxon>
        <taxon>Cladophialophora</taxon>
    </lineage>
</organism>
<keyword evidence="3" id="KW-1185">Reference proteome</keyword>
<dbReference type="RefSeq" id="XP_016247408.1">
    <property type="nucleotide sequence ID" value="XM_016393989.1"/>
</dbReference>
<name>A0A0D2APY8_9EURO</name>
<accession>A0A0D2APY8</accession>
<evidence type="ECO:0000256" key="1">
    <source>
        <dbReference type="SAM" id="MobiDB-lite"/>
    </source>
</evidence>
<dbReference type="Proteomes" id="UP000054466">
    <property type="component" value="Unassembled WGS sequence"/>
</dbReference>
<sequence length="137" mass="14806">MSPTKAPAGPLAERSPNPTSPAKSKSETGDNNNNKINKLALADAGVDAHRVVVAMPMTMPRFEHPQQRGGAMLVQNQTTGSQTYISPSDAIRSPTTKKLSEIKGRRFMSAKPQTLFAKTLAKENLKAQAQGQDRVQH</sequence>
<reference evidence="2 3" key="1">
    <citation type="submission" date="2015-01" db="EMBL/GenBank/DDBJ databases">
        <title>The Genome Sequence of Cladophialophora immunda CBS83496.</title>
        <authorList>
            <consortium name="The Broad Institute Genomics Platform"/>
            <person name="Cuomo C."/>
            <person name="de Hoog S."/>
            <person name="Gorbushina A."/>
            <person name="Stielow B."/>
            <person name="Teixiera M."/>
            <person name="Abouelleil A."/>
            <person name="Chapman S.B."/>
            <person name="Priest M."/>
            <person name="Young S.K."/>
            <person name="Wortman J."/>
            <person name="Nusbaum C."/>
            <person name="Birren B."/>
        </authorList>
    </citation>
    <scope>NUCLEOTIDE SEQUENCE [LARGE SCALE GENOMIC DNA]</scope>
    <source>
        <strain evidence="2 3">CBS 83496</strain>
    </source>
</reference>
<gene>
    <name evidence="2" type="ORF">PV07_06954</name>
</gene>
<dbReference type="VEuPathDB" id="FungiDB:PV07_06954"/>
<evidence type="ECO:0008006" key="4">
    <source>
        <dbReference type="Google" id="ProtNLM"/>
    </source>
</evidence>
<dbReference type="GeneID" id="27346148"/>
<feature type="region of interest" description="Disordered" evidence="1">
    <location>
        <begin position="1"/>
        <end position="38"/>
    </location>
</feature>
<dbReference type="Pfam" id="PF05032">
    <property type="entry name" value="Spo12"/>
    <property type="match status" value="1"/>
</dbReference>
<dbReference type="OrthoDB" id="5578329at2759"/>
<dbReference type="STRING" id="569365.A0A0D2APY8"/>
<protein>
    <recommendedName>
        <fullName evidence="4">Spo12 family protein</fullName>
    </recommendedName>
</protein>
<dbReference type="EMBL" id="KN847043">
    <property type="protein sequence ID" value="KIW27192.1"/>
    <property type="molecule type" value="Genomic_DNA"/>
</dbReference>
<evidence type="ECO:0000313" key="2">
    <source>
        <dbReference type="EMBL" id="KIW27192.1"/>
    </source>
</evidence>
<evidence type="ECO:0000313" key="3">
    <source>
        <dbReference type="Proteomes" id="UP000054466"/>
    </source>
</evidence>
<dbReference type="HOGENOM" id="CLU_132226_0_0_1"/>
<proteinExistence type="predicted"/>
<dbReference type="InterPro" id="IPR007727">
    <property type="entry name" value="Spo12"/>
</dbReference>
<dbReference type="AlphaFoldDB" id="A0A0D2APY8"/>